<dbReference type="Gene3D" id="3.90.70.10">
    <property type="entry name" value="Cysteine proteinases"/>
    <property type="match status" value="1"/>
</dbReference>
<dbReference type="InterPro" id="IPR038765">
    <property type="entry name" value="Papain-like_cys_pep_sf"/>
</dbReference>
<gene>
    <name evidence="2" type="ORF">JOH49_004073</name>
</gene>
<dbReference type="EMBL" id="JAFICZ010000001">
    <property type="protein sequence ID" value="MBP1294320.1"/>
    <property type="molecule type" value="Genomic_DNA"/>
</dbReference>
<sequence>MSDIVPEIDLRANFGPARDQGARPTCLAFAASDAHAALLGPWRPLSCEFAFYHAQRRAGRPPSYGAILPAMLQALQHDGQPLETEWPYLGGLPADPDGYAPPAVKQVFRRHGETGSEDYDDIVRRLRTGETPVVLLTISDPFYMPDAAGIVYGVGGEDPVRRHAVVAVGYGRVGAEDAILVRNSWGADWGLHGHAWLPRSYLAPRITRVAVLTEVADVPAPNIAA</sequence>
<name>A0A8I2C108_BRAEL</name>
<dbReference type="InterPro" id="IPR000668">
    <property type="entry name" value="Peptidase_C1A_C"/>
</dbReference>
<dbReference type="RefSeq" id="WP_172646893.1">
    <property type="nucleotide sequence ID" value="NZ_JAFICZ010000001.1"/>
</dbReference>
<feature type="domain" description="Peptidase C1A papain C-terminal" evidence="1">
    <location>
        <begin position="5"/>
        <end position="205"/>
    </location>
</feature>
<evidence type="ECO:0000259" key="1">
    <source>
        <dbReference type="SMART" id="SM00645"/>
    </source>
</evidence>
<dbReference type="Pfam" id="PF00112">
    <property type="entry name" value="Peptidase_C1"/>
    <property type="match status" value="1"/>
</dbReference>
<evidence type="ECO:0000313" key="2">
    <source>
        <dbReference type="EMBL" id="MBP1294320.1"/>
    </source>
</evidence>
<protein>
    <recommendedName>
        <fullName evidence="1">Peptidase C1A papain C-terminal domain-containing protein</fullName>
    </recommendedName>
</protein>
<dbReference type="GO" id="GO:0008234">
    <property type="term" value="F:cysteine-type peptidase activity"/>
    <property type="evidence" value="ECO:0007669"/>
    <property type="project" value="InterPro"/>
</dbReference>
<proteinExistence type="predicted"/>
<dbReference type="GO" id="GO:0006508">
    <property type="term" value="P:proteolysis"/>
    <property type="evidence" value="ECO:0007669"/>
    <property type="project" value="InterPro"/>
</dbReference>
<evidence type="ECO:0000313" key="3">
    <source>
        <dbReference type="Proteomes" id="UP000673383"/>
    </source>
</evidence>
<dbReference type="Proteomes" id="UP000673383">
    <property type="component" value="Unassembled WGS sequence"/>
</dbReference>
<accession>A0A8I2C108</accession>
<comment type="caution">
    <text evidence="2">The sequence shown here is derived from an EMBL/GenBank/DDBJ whole genome shotgun (WGS) entry which is preliminary data.</text>
</comment>
<dbReference type="SUPFAM" id="SSF54001">
    <property type="entry name" value="Cysteine proteinases"/>
    <property type="match status" value="1"/>
</dbReference>
<dbReference type="SMART" id="SM00645">
    <property type="entry name" value="Pept_C1"/>
    <property type="match status" value="1"/>
</dbReference>
<organism evidence="2 3">
    <name type="scientific">Bradyrhizobium elkanii</name>
    <dbReference type="NCBI Taxonomy" id="29448"/>
    <lineage>
        <taxon>Bacteria</taxon>
        <taxon>Pseudomonadati</taxon>
        <taxon>Pseudomonadota</taxon>
        <taxon>Alphaproteobacteria</taxon>
        <taxon>Hyphomicrobiales</taxon>
        <taxon>Nitrobacteraceae</taxon>
        <taxon>Bradyrhizobium</taxon>
    </lineage>
</organism>
<dbReference type="AlphaFoldDB" id="A0A8I2C108"/>
<reference evidence="2" key="1">
    <citation type="submission" date="2021-02" db="EMBL/GenBank/DDBJ databases">
        <title>Genomic Encyclopedia of Type Strains, Phase IV (KMG-V): Genome sequencing to study the core and pangenomes of soil and plant-associated prokaryotes.</title>
        <authorList>
            <person name="Whitman W."/>
        </authorList>
    </citation>
    <scope>NUCLEOTIDE SEQUENCE</scope>
    <source>
        <strain evidence="2">USDA 406</strain>
    </source>
</reference>